<keyword evidence="4" id="KW-0288">FMN</keyword>
<dbReference type="Proteomes" id="UP000253324">
    <property type="component" value="Unassembled WGS sequence"/>
</dbReference>
<protein>
    <submittedName>
        <fullName evidence="7">Nitrobenzene nitroreductase</fullName>
    </submittedName>
</protein>
<comment type="caution">
    <text evidence="7">The sequence shown here is derived from an EMBL/GenBank/DDBJ whole genome shotgun (WGS) entry which is preliminary data.</text>
</comment>
<keyword evidence="8" id="KW-1185">Reference proteome</keyword>
<dbReference type="EMBL" id="QPJM01000009">
    <property type="protein sequence ID" value="RCW81942.1"/>
    <property type="molecule type" value="Genomic_DNA"/>
</dbReference>
<dbReference type="PANTHER" id="PTHR43673">
    <property type="entry name" value="NAD(P)H NITROREDUCTASE YDGI-RELATED"/>
    <property type="match status" value="1"/>
</dbReference>
<evidence type="ECO:0000256" key="1">
    <source>
        <dbReference type="ARBA" id="ARBA00001917"/>
    </source>
</evidence>
<feature type="domain" description="Nitroreductase" evidence="6">
    <location>
        <begin position="50"/>
        <end position="240"/>
    </location>
</feature>
<comment type="cofactor">
    <cofactor evidence="1">
        <name>FMN</name>
        <dbReference type="ChEBI" id="CHEBI:58210"/>
    </cofactor>
</comment>
<evidence type="ECO:0000313" key="7">
    <source>
        <dbReference type="EMBL" id="RCW81942.1"/>
    </source>
</evidence>
<name>A0A368YNX0_9HYPH</name>
<evidence type="ECO:0000256" key="4">
    <source>
        <dbReference type="ARBA" id="ARBA00022643"/>
    </source>
</evidence>
<dbReference type="InterPro" id="IPR029479">
    <property type="entry name" value="Nitroreductase"/>
</dbReference>
<dbReference type="PANTHER" id="PTHR43673:SF2">
    <property type="entry name" value="NITROREDUCTASE"/>
    <property type="match status" value="1"/>
</dbReference>
<organism evidence="7 8">
    <name type="scientific">Phyllobacterium bourgognense</name>
    <dbReference type="NCBI Taxonomy" id="314236"/>
    <lineage>
        <taxon>Bacteria</taxon>
        <taxon>Pseudomonadati</taxon>
        <taxon>Pseudomonadota</taxon>
        <taxon>Alphaproteobacteria</taxon>
        <taxon>Hyphomicrobiales</taxon>
        <taxon>Phyllobacteriaceae</taxon>
        <taxon>Phyllobacterium</taxon>
    </lineage>
</organism>
<keyword evidence="3" id="KW-0285">Flavoprotein</keyword>
<proteinExistence type="inferred from homology"/>
<accession>A0A368YNX0</accession>
<dbReference type="Pfam" id="PF00881">
    <property type="entry name" value="Nitroreductase"/>
    <property type="match status" value="1"/>
</dbReference>
<dbReference type="SUPFAM" id="SSF55469">
    <property type="entry name" value="FMN-dependent nitroreductase-like"/>
    <property type="match status" value="1"/>
</dbReference>
<dbReference type="Gene3D" id="3.40.109.10">
    <property type="entry name" value="NADH Oxidase"/>
    <property type="match status" value="1"/>
</dbReference>
<keyword evidence="5" id="KW-0560">Oxidoreductase</keyword>
<reference evidence="7 8" key="1">
    <citation type="submission" date="2018-07" db="EMBL/GenBank/DDBJ databases">
        <title>Genomic Encyclopedia of Type Strains, Phase III (KMG-III): the genomes of soil and plant-associated and newly described type strains.</title>
        <authorList>
            <person name="Whitman W."/>
        </authorList>
    </citation>
    <scope>NUCLEOTIDE SEQUENCE [LARGE SCALE GENOMIC DNA]</scope>
    <source>
        <strain evidence="7 8">31-25a</strain>
    </source>
</reference>
<comment type="similarity">
    <text evidence="2">Belongs to the nitroreductase family.</text>
</comment>
<evidence type="ECO:0000313" key="8">
    <source>
        <dbReference type="Proteomes" id="UP000253324"/>
    </source>
</evidence>
<dbReference type="InterPro" id="IPR000415">
    <property type="entry name" value="Nitroreductase-like"/>
</dbReference>
<gene>
    <name evidence="7" type="ORF">C7476_109124</name>
</gene>
<dbReference type="CDD" id="cd02136">
    <property type="entry name" value="PnbA_NfnB-like"/>
    <property type="match status" value="1"/>
</dbReference>
<sequence length="266" mass="30305">MKLANSAPVRKTMSPPLKTIVGYKRGMDLNTRMNLTCRDLEDKISVDQAIIQRRAKRGFLDTPVSMETVKDILSVARYAPSSSNIQPWKCFVLSGKAKERISSKAVDIYRAGPERLTPEYAFFPSTLDEPYFARFNVFRGQLGDAVGVPRSDKYGRLKDNERQFRFFNAPIGIIFSMDRRLEWSSFICYGCFLQSVMLAARARGLDTCTQQIWSLQNPLLRSELGIPESDLVVAGMALGYADNDRPENNMENYKLEVEEFTSFFNE</sequence>
<dbReference type="AlphaFoldDB" id="A0A368YNX0"/>
<evidence type="ECO:0000256" key="5">
    <source>
        <dbReference type="ARBA" id="ARBA00023002"/>
    </source>
</evidence>
<dbReference type="GO" id="GO:0016491">
    <property type="term" value="F:oxidoreductase activity"/>
    <property type="evidence" value="ECO:0007669"/>
    <property type="project" value="UniProtKB-KW"/>
</dbReference>
<evidence type="ECO:0000256" key="3">
    <source>
        <dbReference type="ARBA" id="ARBA00022630"/>
    </source>
</evidence>
<evidence type="ECO:0000256" key="2">
    <source>
        <dbReference type="ARBA" id="ARBA00007118"/>
    </source>
</evidence>
<evidence type="ECO:0000259" key="6">
    <source>
        <dbReference type="Pfam" id="PF00881"/>
    </source>
</evidence>